<dbReference type="InterPro" id="IPR025452">
    <property type="entry name" value="DUF4218"/>
</dbReference>
<reference evidence="2 3" key="1">
    <citation type="journal article" date="2022" name="G3 (Bethesda)">
        <title>Whole-genome sequence and methylome profiling of the almond [Prunus dulcis (Mill.) D.A. Webb] cultivar 'Nonpareil'.</title>
        <authorList>
            <person name="D'Amico-Willman K.M."/>
            <person name="Ouma W.Z."/>
            <person name="Meulia T."/>
            <person name="Sideli G.M."/>
            <person name="Gradziel T.M."/>
            <person name="Fresnedo-Ramirez J."/>
        </authorList>
    </citation>
    <scope>NUCLEOTIDE SEQUENCE [LARGE SCALE GENOMIC DNA]</scope>
    <source>
        <strain evidence="2">Clone GOH B32 T37-40</strain>
    </source>
</reference>
<dbReference type="AlphaFoldDB" id="A0AAD4YW37"/>
<dbReference type="Proteomes" id="UP001054821">
    <property type="component" value="Chromosome 6"/>
</dbReference>
<organism evidence="2 3">
    <name type="scientific">Prunus dulcis</name>
    <name type="common">Almond</name>
    <name type="synonym">Amygdalus dulcis</name>
    <dbReference type="NCBI Taxonomy" id="3755"/>
    <lineage>
        <taxon>Eukaryota</taxon>
        <taxon>Viridiplantae</taxon>
        <taxon>Streptophyta</taxon>
        <taxon>Embryophyta</taxon>
        <taxon>Tracheophyta</taxon>
        <taxon>Spermatophyta</taxon>
        <taxon>Magnoliopsida</taxon>
        <taxon>eudicotyledons</taxon>
        <taxon>Gunneridae</taxon>
        <taxon>Pentapetalae</taxon>
        <taxon>rosids</taxon>
        <taxon>fabids</taxon>
        <taxon>Rosales</taxon>
        <taxon>Rosaceae</taxon>
        <taxon>Amygdaloideae</taxon>
        <taxon>Amygdaleae</taxon>
        <taxon>Prunus</taxon>
    </lineage>
</organism>
<dbReference type="Pfam" id="PF02992">
    <property type="entry name" value="Transposase_21"/>
    <property type="match status" value="1"/>
</dbReference>
<proteinExistence type="predicted"/>
<feature type="domain" description="DUF4218" evidence="1">
    <location>
        <begin position="195"/>
        <end position="272"/>
    </location>
</feature>
<evidence type="ECO:0000313" key="3">
    <source>
        <dbReference type="Proteomes" id="UP001054821"/>
    </source>
</evidence>
<sequence>MIVLITEDPGKSINVYLRSLVDELKDLWTNGVCTYDKSTGKIFTLWAAVMCTVNDFPAYAMVFRWLQRDHKWRENDKEFDGNTEHRLRPRECSDDEILEQLNRLDFASFGKTKNVFDTLMGKIKDTIKACLDLERMGIRRGLWMNKDSDKARRDLAFFFSMRLNDKKDFLKFVSSVKFPDGYASNIGCCVNVDRAKTLQKTDINQLCYDIVQVLCKFEIIFPSAFFTSMIHVMAHLPEEALLAGPVNYRWMYPIERLLGELKKTVRNRAKPE</sequence>
<dbReference type="EMBL" id="JAJFAZ020000006">
    <property type="protein sequence ID" value="KAI5324547.1"/>
    <property type="molecule type" value="Genomic_DNA"/>
</dbReference>
<dbReference type="InterPro" id="IPR004242">
    <property type="entry name" value="Transposase_21"/>
</dbReference>
<dbReference type="Pfam" id="PF13960">
    <property type="entry name" value="DUF4218"/>
    <property type="match status" value="1"/>
</dbReference>
<accession>A0AAD4YW37</accession>
<protein>
    <recommendedName>
        <fullName evidence="1">DUF4218 domain-containing protein</fullName>
    </recommendedName>
</protein>
<name>A0AAD4YW37_PRUDU</name>
<dbReference type="PANTHER" id="PTHR10775">
    <property type="entry name" value="OS08G0208400 PROTEIN"/>
    <property type="match status" value="1"/>
</dbReference>
<evidence type="ECO:0000259" key="1">
    <source>
        <dbReference type="Pfam" id="PF13960"/>
    </source>
</evidence>
<dbReference type="PANTHER" id="PTHR10775:SF185">
    <property type="entry name" value="OS08G0208400 PROTEIN"/>
    <property type="match status" value="1"/>
</dbReference>
<keyword evidence="3" id="KW-1185">Reference proteome</keyword>
<gene>
    <name evidence="2" type="ORF">L3X38_033620</name>
</gene>
<comment type="caution">
    <text evidence="2">The sequence shown here is derived from an EMBL/GenBank/DDBJ whole genome shotgun (WGS) entry which is preliminary data.</text>
</comment>
<evidence type="ECO:0000313" key="2">
    <source>
        <dbReference type="EMBL" id="KAI5324547.1"/>
    </source>
</evidence>